<dbReference type="GO" id="GO:1990745">
    <property type="term" value="C:EARP complex"/>
    <property type="evidence" value="ECO:0007669"/>
    <property type="project" value="InterPro"/>
</dbReference>
<feature type="region of interest" description="Disordered" evidence="4">
    <location>
        <begin position="1"/>
        <end position="25"/>
    </location>
</feature>
<evidence type="ECO:0000259" key="5">
    <source>
        <dbReference type="Pfam" id="PF10474"/>
    </source>
</evidence>
<dbReference type="EMBL" id="BTRK01000003">
    <property type="protein sequence ID" value="GMR42942.1"/>
    <property type="molecule type" value="Genomic_DNA"/>
</dbReference>
<keyword evidence="3" id="KW-0175">Coiled coil</keyword>
<evidence type="ECO:0000313" key="7">
    <source>
        <dbReference type="EMBL" id="GMR42942.1"/>
    </source>
</evidence>
<dbReference type="GO" id="GO:0015031">
    <property type="term" value="P:protein transport"/>
    <property type="evidence" value="ECO:0007669"/>
    <property type="project" value="UniProtKB-KW"/>
</dbReference>
<dbReference type="InterPro" id="IPR019514">
    <property type="entry name" value="Syndetin_C"/>
</dbReference>
<proteinExistence type="predicted"/>
<dbReference type="InterPro" id="IPR040047">
    <property type="entry name" value="VPS50"/>
</dbReference>
<dbReference type="InterPro" id="IPR019515">
    <property type="entry name" value="VPS54_N"/>
</dbReference>
<keyword evidence="1" id="KW-0813">Transport</keyword>
<evidence type="ECO:0000256" key="3">
    <source>
        <dbReference type="ARBA" id="ARBA00023054"/>
    </source>
</evidence>
<dbReference type="Proteomes" id="UP001328107">
    <property type="component" value="Unassembled WGS sequence"/>
</dbReference>
<gene>
    <name evidence="7" type="ORF">PMAYCL1PPCAC_13137</name>
</gene>
<evidence type="ECO:0000259" key="6">
    <source>
        <dbReference type="Pfam" id="PF10475"/>
    </source>
</evidence>
<name>A0AAN4ZR64_9BILA</name>
<keyword evidence="8" id="KW-1185">Reference proteome</keyword>
<sequence>MDEPTSSKKPELTRALPRPDTSNEKEVIESIEHPFLADDDGFDSNDYELKKFPDIDKLCIDDVDRRRVRLKSQLLVVSKKISTLILEKAPSYSSQMDCMASIRTELAEVVQRVQSVRKYLDECRRKSSYGLSVLVVNRRKRLLLQLKESLERIKTLHETEYRIQEFIERGHYPLAIRVCTEATDAATSFSHFDCVREVSSSLSACSSSLETALDSALSSSISSFDPDRYLQVYGAYRMLGKVEEAASRLVTLSCAVLERRTRSALVAEAAQHAEAASTPTETMSFEKLCEVIPCDRVAETLRELGFALCQTLANVHAIIALHTEEDERERLVEGDEHVPSLVIRTLSSSLYTIFRTALVRFNTLLCCHDFALLKFDDVLTIIELASRFRCFGRAHFGSAGVEIDVSLEKQSSLFFARQHTEKMDELRMFVENEAFAICPLPPNFSLFDLQEFAFLRQSNGSSELSPREKENGIGEQLDFVLLTPDSVNPFSPEAMTSKSKPPKIARKSNGSSSVDTLDGSEQGSPSKTPAPKLCNAALMVLRLLGRYIRMTSLLHSVAERSIPAITDLFEYFLYAMVEFFARDGSEFADSLPALLSAVLDSIDEKTFQSGNSVLTRPQLSCAVNISEPDRLYGLPERLVAIDSIEFVAKQLDLTRPVVESLLRPEDEKSGRALSVFYSRVLASVQEVRFAILNAVGSKSLKLPVVVSSIGTTVWNVNELQSKHSTYVDFLVQNLEYFSLQLQQLSLEHHCDESIKALLWDRVINAALKAILQGYGQIGARCSNEGRALMQLDVQHLSGRLEKITGRKFTEEIAKLDAYVKAYYLPEKHLEEWALAHTEYTVEQVTSLLAAATHVSKKTRTRIINALTSG</sequence>
<dbReference type="GO" id="GO:0042147">
    <property type="term" value="P:retrograde transport, endosome to Golgi"/>
    <property type="evidence" value="ECO:0007669"/>
    <property type="project" value="InterPro"/>
</dbReference>
<evidence type="ECO:0000256" key="4">
    <source>
        <dbReference type="SAM" id="MobiDB-lite"/>
    </source>
</evidence>
<feature type="domain" description="Vacuolar protein sorting-associated protein 54 N-terminal" evidence="6">
    <location>
        <begin position="28"/>
        <end position="318"/>
    </location>
</feature>
<dbReference type="Pfam" id="PF10474">
    <property type="entry name" value="Syndetin_C"/>
    <property type="match status" value="1"/>
</dbReference>
<organism evidence="7 8">
    <name type="scientific">Pristionchus mayeri</name>
    <dbReference type="NCBI Taxonomy" id="1317129"/>
    <lineage>
        <taxon>Eukaryota</taxon>
        <taxon>Metazoa</taxon>
        <taxon>Ecdysozoa</taxon>
        <taxon>Nematoda</taxon>
        <taxon>Chromadorea</taxon>
        <taxon>Rhabditida</taxon>
        <taxon>Rhabditina</taxon>
        <taxon>Diplogasteromorpha</taxon>
        <taxon>Diplogasteroidea</taxon>
        <taxon>Neodiplogasteridae</taxon>
        <taxon>Pristionchus</taxon>
    </lineage>
</organism>
<evidence type="ECO:0000313" key="8">
    <source>
        <dbReference type="Proteomes" id="UP001328107"/>
    </source>
</evidence>
<keyword evidence="2" id="KW-0653">Protein transport</keyword>
<dbReference type="GO" id="GO:0005829">
    <property type="term" value="C:cytosol"/>
    <property type="evidence" value="ECO:0007669"/>
    <property type="project" value="GOC"/>
</dbReference>
<feature type="compositionally biased region" description="Polar residues" evidence="4">
    <location>
        <begin position="508"/>
        <end position="527"/>
    </location>
</feature>
<evidence type="ECO:0000256" key="1">
    <source>
        <dbReference type="ARBA" id="ARBA00022448"/>
    </source>
</evidence>
<feature type="domain" description="Syndetin C-terminal" evidence="5">
    <location>
        <begin position="631"/>
        <end position="866"/>
    </location>
</feature>
<dbReference type="PANTHER" id="PTHR13258:SF0">
    <property type="entry name" value="SYNDETIN"/>
    <property type="match status" value="1"/>
</dbReference>
<dbReference type="AlphaFoldDB" id="A0AAN4ZR64"/>
<feature type="compositionally biased region" description="Basic and acidic residues" evidence="4">
    <location>
        <begin position="1"/>
        <end position="12"/>
    </location>
</feature>
<dbReference type="GO" id="GO:0000149">
    <property type="term" value="F:SNARE binding"/>
    <property type="evidence" value="ECO:0007669"/>
    <property type="project" value="TreeGrafter"/>
</dbReference>
<comment type="caution">
    <text evidence="7">The sequence shown here is derived from an EMBL/GenBank/DDBJ whole genome shotgun (WGS) entry which is preliminary data.</text>
</comment>
<reference evidence="8" key="1">
    <citation type="submission" date="2022-10" db="EMBL/GenBank/DDBJ databases">
        <title>Genome assembly of Pristionchus species.</title>
        <authorList>
            <person name="Yoshida K."/>
            <person name="Sommer R.J."/>
        </authorList>
    </citation>
    <scope>NUCLEOTIDE SEQUENCE [LARGE SCALE GENOMIC DNA]</scope>
    <source>
        <strain evidence="8">RS5460</strain>
    </source>
</reference>
<accession>A0AAN4ZR64</accession>
<dbReference type="Pfam" id="PF10475">
    <property type="entry name" value="Vps54_N"/>
    <property type="match status" value="1"/>
</dbReference>
<dbReference type="PANTHER" id="PTHR13258">
    <property type="entry name" value="SYNDETIN"/>
    <property type="match status" value="1"/>
</dbReference>
<dbReference type="GO" id="GO:0032456">
    <property type="term" value="P:endocytic recycling"/>
    <property type="evidence" value="ECO:0007669"/>
    <property type="project" value="InterPro"/>
</dbReference>
<evidence type="ECO:0000256" key="2">
    <source>
        <dbReference type="ARBA" id="ARBA00022927"/>
    </source>
</evidence>
<feature type="region of interest" description="Disordered" evidence="4">
    <location>
        <begin position="491"/>
        <end position="529"/>
    </location>
</feature>
<protein>
    <submittedName>
        <fullName evidence="7">Uncharacterized protein</fullName>
    </submittedName>
</protein>